<dbReference type="KEGG" id="fox:FOXG_20954"/>
<dbReference type="GeneID" id="28962060"/>
<reference evidence="2" key="1">
    <citation type="submission" date="2007-04" db="EMBL/GenBank/DDBJ databases">
        <authorList>
            <consortium name="The Broad Institute Genome Sequencing Platform"/>
            <person name="Birren B."/>
            <person name="Lander E."/>
            <person name="Galagan J."/>
            <person name="Nusbaum C."/>
            <person name="Devon K."/>
            <person name="Ma L.-J."/>
            <person name="Jaffe D."/>
            <person name="Butler J."/>
            <person name="Alvarez P."/>
            <person name="Gnerre S."/>
            <person name="Grabherr M."/>
            <person name="Kleber M."/>
            <person name="Mauceli E."/>
            <person name="Brockman W."/>
            <person name="MacCallum I.A."/>
            <person name="Young S."/>
            <person name="LaButti K."/>
            <person name="DeCaprio D."/>
            <person name="Crawford M."/>
            <person name="Koehrsen M."/>
            <person name="Engels R."/>
            <person name="Montgomery P."/>
            <person name="Pearson M."/>
            <person name="Howarth C."/>
            <person name="Larson L."/>
            <person name="White J."/>
            <person name="O'Leary S."/>
            <person name="Kodira C."/>
            <person name="Zeng Q."/>
            <person name="Yandava C."/>
            <person name="Alvarado L."/>
            <person name="Kistler C."/>
            <person name="Shim W.-B."/>
            <person name="Kang S."/>
            <person name="Woloshuk C."/>
        </authorList>
    </citation>
    <scope>NUCLEOTIDE SEQUENCE</scope>
    <source>
        <strain evidence="2">4287</strain>
    </source>
</reference>
<sequence length="31" mass="3378">MASRSKLAYFSVAYRPLHALEADYGAFPTGS</sequence>
<dbReference type="RefSeq" id="XP_018251896.1">
    <property type="nucleotide sequence ID" value="XM_018401281.1"/>
</dbReference>
<reference evidence="2" key="2">
    <citation type="journal article" date="2010" name="Nature">
        <title>Comparative genomics reveals mobile pathogenicity chromosomes in Fusarium.</title>
        <authorList>
            <person name="Ma L.J."/>
            <person name="van der Does H.C."/>
            <person name="Borkovich K.A."/>
            <person name="Coleman J.J."/>
            <person name="Daboussi M.J."/>
            <person name="Di Pietro A."/>
            <person name="Dufresne M."/>
            <person name="Freitag M."/>
            <person name="Grabherr M."/>
            <person name="Henrissat B."/>
            <person name="Houterman P.M."/>
            <person name="Kang S."/>
            <person name="Shim W.B."/>
            <person name="Woloshuk C."/>
            <person name="Xie X."/>
            <person name="Xu J.R."/>
            <person name="Antoniw J."/>
            <person name="Baker S.E."/>
            <person name="Bluhm B.H."/>
            <person name="Breakspear A."/>
            <person name="Brown D.W."/>
            <person name="Butchko R.A."/>
            <person name="Chapman S."/>
            <person name="Coulson R."/>
            <person name="Coutinho P.M."/>
            <person name="Danchin E.G."/>
            <person name="Diener A."/>
            <person name="Gale L.R."/>
            <person name="Gardiner D.M."/>
            <person name="Goff S."/>
            <person name="Hammond-Kosack K.E."/>
            <person name="Hilburn K."/>
            <person name="Hua-Van A."/>
            <person name="Jonkers W."/>
            <person name="Kazan K."/>
            <person name="Kodira C.D."/>
            <person name="Koehrsen M."/>
            <person name="Kumar L."/>
            <person name="Lee Y.H."/>
            <person name="Li L."/>
            <person name="Manners J.M."/>
            <person name="Miranda-Saavedra D."/>
            <person name="Mukherjee M."/>
            <person name="Park G."/>
            <person name="Park J."/>
            <person name="Park S.Y."/>
            <person name="Proctor R.H."/>
            <person name="Regev A."/>
            <person name="Ruiz-Roldan M.C."/>
            <person name="Sain D."/>
            <person name="Sakthikumar S."/>
            <person name="Sykes S."/>
            <person name="Schwartz D.C."/>
            <person name="Turgeon B.G."/>
            <person name="Wapinski I."/>
            <person name="Yoder O."/>
            <person name="Young S."/>
            <person name="Zeng Q."/>
            <person name="Zhou S."/>
            <person name="Galagan J."/>
            <person name="Cuomo C.A."/>
            <person name="Kistler H.C."/>
            <person name="Rep M."/>
        </authorList>
    </citation>
    <scope>NUCLEOTIDE SEQUENCE [LARGE SCALE GENOMIC DNA]</scope>
    <source>
        <strain evidence="2">4287</strain>
    </source>
</reference>
<dbReference type="EMBL" id="DS231713">
    <property type="protein sequence ID" value="KNB13851.1"/>
    <property type="molecule type" value="Genomic_DNA"/>
</dbReference>
<accession>A0A0J9VWZ8</accession>
<gene>
    <name evidence="1" type="ORF">FOXG_20954</name>
    <name evidence="2" type="ORF">FOXG_21354</name>
</gene>
<dbReference type="GeneID" id="28961660"/>
<name>A0A0J9VWZ8_FUSO4</name>
<evidence type="ECO:0000313" key="3">
    <source>
        <dbReference type="Proteomes" id="UP000009097"/>
    </source>
</evidence>
<dbReference type="Proteomes" id="UP000009097">
    <property type="component" value="Unassembled WGS sequence"/>
</dbReference>
<dbReference type="KEGG" id="fox:FOXG_21354"/>
<dbReference type="AlphaFoldDB" id="A0A0J9VWZ8"/>
<protein>
    <submittedName>
        <fullName evidence="2">Uncharacterized protein</fullName>
    </submittedName>
</protein>
<dbReference type="EMBL" id="DS231716">
    <property type="protein sequence ID" value="KNB15509.1"/>
    <property type="molecule type" value="Genomic_DNA"/>
</dbReference>
<organism evidence="2 3">
    <name type="scientific">Fusarium oxysporum f. sp. lycopersici (strain 4287 / CBS 123668 / FGSC 9935 / NRRL 34936)</name>
    <name type="common">Fusarium vascular wilt of tomato</name>
    <dbReference type="NCBI Taxonomy" id="426428"/>
    <lineage>
        <taxon>Eukaryota</taxon>
        <taxon>Fungi</taxon>
        <taxon>Dikarya</taxon>
        <taxon>Ascomycota</taxon>
        <taxon>Pezizomycotina</taxon>
        <taxon>Sordariomycetes</taxon>
        <taxon>Hypocreomycetidae</taxon>
        <taxon>Hypocreales</taxon>
        <taxon>Nectriaceae</taxon>
        <taxon>Fusarium</taxon>
        <taxon>Fusarium oxysporum species complex</taxon>
    </lineage>
</organism>
<dbReference type="VEuPathDB" id="FungiDB:FOXG_21354"/>
<proteinExistence type="predicted"/>
<evidence type="ECO:0000313" key="1">
    <source>
        <dbReference type="EMBL" id="KNB13851.1"/>
    </source>
</evidence>
<dbReference type="RefSeq" id="XP_018253554.1">
    <property type="nucleotide sequence ID" value="XM_018401687.1"/>
</dbReference>
<dbReference type="VEuPathDB" id="FungiDB:FOXG_20954"/>
<evidence type="ECO:0000313" key="2">
    <source>
        <dbReference type="EMBL" id="KNB15509.1"/>
    </source>
</evidence>